<evidence type="ECO:0000313" key="2">
    <source>
        <dbReference type="EMBL" id="GMH46940.1"/>
    </source>
</evidence>
<keyword evidence="3" id="KW-1185">Reference proteome</keyword>
<evidence type="ECO:0000313" key="3">
    <source>
        <dbReference type="Proteomes" id="UP001165082"/>
    </source>
</evidence>
<organism evidence="2 3">
    <name type="scientific">Triparma retinervis</name>
    <dbReference type="NCBI Taxonomy" id="2557542"/>
    <lineage>
        <taxon>Eukaryota</taxon>
        <taxon>Sar</taxon>
        <taxon>Stramenopiles</taxon>
        <taxon>Ochrophyta</taxon>
        <taxon>Bolidophyceae</taxon>
        <taxon>Parmales</taxon>
        <taxon>Triparmaceae</taxon>
        <taxon>Triparma</taxon>
    </lineage>
</organism>
<proteinExistence type="predicted"/>
<dbReference type="OrthoDB" id="10623963at2759"/>
<feature type="region of interest" description="Disordered" evidence="1">
    <location>
        <begin position="51"/>
        <end position="71"/>
    </location>
</feature>
<gene>
    <name evidence="2" type="ORF">TrRE_jg2606</name>
</gene>
<dbReference type="EMBL" id="BRXZ01000549">
    <property type="protein sequence ID" value="GMH46940.1"/>
    <property type="molecule type" value="Genomic_DNA"/>
</dbReference>
<sequence length="198" mass="20631">MEDRLKKLNQTKEEELRDKLSALKGQDSSMPPPTHSEIVSKLATLGVAVGVGVPSGRSENFPSSPPGASSDVDELINQALDAASLSGLTLASNPGSTSFGHASSTPPAGETLSTVLTSLDFGLKTDEEELSLGPSPPLQQPSRATIGKLLLVSELMNCVSNMTATGEDGEQIVLDGDTMKDKVGRARELLGKLAGENF</sequence>
<dbReference type="AlphaFoldDB" id="A0A9W7DLU2"/>
<dbReference type="Proteomes" id="UP001165082">
    <property type="component" value="Unassembled WGS sequence"/>
</dbReference>
<name>A0A9W7DLU2_9STRA</name>
<comment type="caution">
    <text evidence="2">The sequence shown here is derived from an EMBL/GenBank/DDBJ whole genome shotgun (WGS) entry which is preliminary data.</text>
</comment>
<evidence type="ECO:0000256" key="1">
    <source>
        <dbReference type="SAM" id="MobiDB-lite"/>
    </source>
</evidence>
<accession>A0A9W7DLU2</accession>
<protein>
    <submittedName>
        <fullName evidence="2">Uncharacterized protein</fullName>
    </submittedName>
</protein>
<reference evidence="2" key="1">
    <citation type="submission" date="2022-07" db="EMBL/GenBank/DDBJ databases">
        <title>Genome analysis of Parmales, a sister group of diatoms, reveals the evolutionary specialization of diatoms from phago-mixotrophs to photoautotrophs.</title>
        <authorList>
            <person name="Ban H."/>
            <person name="Sato S."/>
            <person name="Yoshikawa S."/>
            <person name="Kazumasa Y."/>
            <person name="Nakamura Y."/>
            <person name="Ichinomiya M."/>
            <person name="Saitoh K."/>
            <person name="Sato N."/>
            <person name="Blanc-Mathieu R."/>
            <person name="Endo H."/>
            <person name="Kuwata A."/>
            <person name="Ogata H."/>
        </authorList>
    </citation>
    <scope>NUCLEOTIDE SEQUENCE</scope>
</reference>